<reference evidence="3 4" key="1">
    <citation type="submission" date="2011-08" db="EMBL/GenBank/DDBJ databases">
        <title>The Genome Sequence of Johnsonella ignava ATCC 51276.</title>
        <authorList>
            <consortium name="The Broad Institute Genome Sequencing Platform"/>
            <person name="Earl A."/>
            <person name="Ward D."/>
            <person name="Feldgarden M."/>
            <person name="Gevers D."/>
            <person name="Izard J."/>
            <person name="Blanton J.M."/>
            <person name="Baranova O.V."/>
            <person name="Dewhirst F.E."/>
            <person name="Young S.K."/>
            <person name="Zeng Q."/>
            <person name="Gargeya S."/>
            <person name="Fitzgerald M."/>
            <person name="Haas B."/>
            <person name="Abouelleil A."/>
            <person name="Alvarado L."/>
            <person name="Arachchi H.M."/>
            <person name="Berlin A."/>
            <person name="Brown A."/>
            <person name="Chapman S.B."/>
            <person name="Chen Z."/>
            <person name="Dunbar C."/>
            <person name="Freedman E."/>
            <person name="Gearin G."/>
            <person name="Gellesch M."/>
            <person name="Goldberg J."/>
            <person name="Griggs A."/>
            <person name="Gujja S."/>
            <person name="Heiman D."/>
            <person name="Howarth C."/>
            <person name="Larson L."/>
            <person name="Lui A."/>
            <person name="MacDonald P.J.P."/>
            <person name="Montmayeur A."/>
            <person name="Murphy C."/>
            <person name="Neiman D."/>
            <person name="Pearson M."/>
            <person name="Priest M."/>
            <person name="Roberts A."/>
            <person name="Saif S."/>
            <person name="Shea T."/>
            <person name="Shenoy N."/>
            <person name="Sisk P."/>
            <person name="Stolte C."/>
            <person name="Sykes S."/>
            <person name="Wortman J."/>
            <person name="Nusbaum C."/>
            <person name="Birren B."/>
        </authorList>
    </citation>
    <scope>NUCLEOTIDE SEQUENCE [LARGE SCALE GENOMIC DNA]</scope>
    <source>
        <strain evidence="3 4">ATCC 51276</strain>
    </source>
</reference>
<evidence type="ECO:0000313" key="3">
    <source>
        <dbReference type="EMBL" id="EHI55602.1"/>
    </source>
</evidence>
<accession>G5GIC7</accession>
<keyword evidence="1" id="KW-1133">Transmembrane helix</keyword>
<dbReference type="STRING" id="679200.HMPREF9333_01317"/>
<dbReference type="Pfam" id="PF07811">
    <property type="entry name" value="TadE"/>
    <property type="match status" value="1"/>
</dbReference>
<proteinExistence type="predicted"/>
<gene>
    <name evidence="3" type="ORF">HMPREF9333_01317</name>
</gene>
<sequence>MKKFLKCELGQSVVEFALVFPILLLMFLPAMEYYRYIRTKMLLNTAASESLATLTSGQGESDIRATMNRTFSDKLDVNNIRIDFLNSGDIDEPYTYYVYSSDRSASGVAFSDQFEARPSRYVKNKVSVQLSYTMRPITLFGEKFLGNTFTVRSKVFERDVYVKGN</sequence>
<dbReference type="HOGENOM" id="CLU_1495495_0_0_9"/>
<evidence type="ECO:0000313" key="4">
    <source>
        <dbReference type="Proteomes" id="UP000003011"/>
    </source>
</evidence>
<evidence type="ECO:0000259" key="2">
    <source>
        <dbReference type="Pfam" id="PF07811"/>
    </source>
</evidence>
<feature type="transmembrane region" description="Helical" evidence="1">
    <location>
        <begin position="12"/>
        <end position="31"/>
    </location>
</feature>
<keyword evidence="1" id="KW-0812">Transmembrane</keyword>
<dbReference type="Proteomes" id="UP000003011">
    <property type="component" value="Unassembled WGS sequence"/>
</dbReference>
<evidence type="ECO:0000256" key="1">
    <source>
        <dbReference type="SAM" id="Phobius"/>
    </source>
</evidence>
<protein>
    <recommendedName>
        <fullName evidence="2">TadE-like domain-containing protein</fullName>
    </recommendedName>
</protein>
<keyword evidence="4" id="KW-1185">Reference proteome</keyword>
<feature type="domain" description="TadE-like" evidence="2">
    <location>
        <begin position="10"/>
        <end position="49"/>
    </location>
</feature>
<keyword evidence="1" id="KW-0472">Membrane</keyword>
<dbReference type="AlphaFoldDB" id="G5GIC7"/>
<name>G5GIC7_9FIRM</name>
<dbReference type="OrthoDB" id="1683505at2"/>
<dbReference type="RefSeq" id="WP_005540885.1">
    <property type="nucleotide sequence ID" value="NZ_JH378832.1"/>
</dbReference>
<comment type="caution">
    <text evidence="3">The sequence shown here is derived from an EMBL/GenBank/DDBJ whole genome shotgun (WGS) entry which is preliminary data.</text>
</comment>
<organism evidence="3 4">
    <name type="scientific">Johnsonella ignava ATCC 51276</name>
    <dbReference type="NCBI Taxonomy" id="679200"/>
    <lineage>
        <taxon>Bacteria</taxon>
        <taxon>Bacillati</taxon>
        <taxon>Bacillota</taxon>
        <taxon>Clostridia</taxon>
        <taxon>Lachnospirales</taxon>
        <taxon>Lachnospiraceae</taxon>
        <taxon>Johnsonella</taxon>
    </lineage>
</organism>
<dbReference type="EMBL" id="ACZL01000021">
    <property type="protein sequence ID" value="EHI55602.1"/>
    <property type="molecule type" value="Genomic_DNA"/>
</dbReference>
<dbReference type="eggNOG" id="ENOG5033BNA">
    <property type="taxonomic scope" value="Bacteria"/>
</dbReference>
<dbReference type="InterPro" id="IPR012495">
    <property type="entry name" value="TadE-like_dom"/>
</dbReference>